<dbReference type="Gene3D" id="4.10.320.10">
    <property type="entry name" value="E3-binding domain"/>
    <property type="match status" value="1"/>
</dbReference>
<dbReference type="SUPFAM" id="SSF51230">
    <property type="entry name" value="Single hybrid motif"/>
    <property type="match status" value="1"/>
</dbReference>
<keyword evidence="4 6" id="KW-0450">Lipoyl</keyword>
<dbReference type="Pfam" id="PF00198">
    <property type="entry name" value="2-oxoacid_dh"/>
    <property type="match status" value="1"/>
</dbReference>
<evidence type="ECO:0000256" key="2">
    <source>
        <dbReference type="ARBA" id="ARBA00007317"/>
    </source>
</evidence>
<dbReference type="InterPro" id="IPR000089">
    <property type="entry name" value="Biotin_lipoyl"/>
</dbReference>
<dbReference type="InterPro" id="IPR050743">
    <property type="entry name" value="2-oxoacid_DH_E2_comp"/>
</dbReference>
<feature type="compositionally biased region" description="Low complexity" evidence="7">
    <location>
        <begin position="258"/>
        <end position="275"/>
    </location>
</feature>
<organism evidence="10 11">
    <name type="scientific">Leucocoprinus leucothites</name>
    <dbReference type="NCBI Taxonomy" id="201217"/>
    <lineage>
        <taxon>Eukaryota</taxon>
        <taxon>Fungi</taxon>
        <taxon>Dikarya</taxon>
        <taxon>Basidiomycota</taxon>
        <taxon>Agaricomycotina</taxon>
        <taxon>Agaricomycetes</taxon>
        <taxon>Agaricomycetidae</taxon>
        <taxon>Agaricales</taxon>
        <taxon>Agaricineae</taxon>
        <taxon>Agaricaceae</taxon>
        <taxon>Leucocoprinus</taxon>
    </lineage>
</organism>
<dbReference type="SUPFAM" id="SSF47005">
    <property type="entry name" value="Peripheral subunit-binding domain of 2-oxo acid dehydrogenase complex"/>
    <property type="match status" value="1"/>
</dbReference>
<evidence type="ECO:0000259" key="9">
    <source>
        <dbReference type="PROSITE" id="PS51826"/>
    </source>
</evidence>
<sequence length="653" mass="72106">MSIGTLDEETLVALVELDYSQITVLWGEPLIFFEGELCHDLLWKNIPTEYRKRIFRPLVGTEDTSGALPYVLGQGRKRVLCWRSGRGTIIQGYPAVSFWAFVLQMFMAAVFENTPARPIPRFSWNKRSGTLYAHRGFHSSWTNYAKKLEKFKLADIGEGITECEIIKWYKGLLLLKGYFPSTTVTAFDPLCEVQSDKASVEITSPFDGVLKEILVQEGDVAKVGEGLCIIEVDEEATESSGEASDKPTEPSSPPPAPESSEQPSTAPSESAPQPQKRLHPLDPNYVPATRPTTSSRPIQSTHHSQRGTQDILAMPSVRHYARFKDVDLALLAPGSGRDGRIERADVDAYLARSGSYATPETSVSAPAGQQQDVVVELNRTRYSMWKAMEKSLEISHFGYSTTLDVTNLQKALTSLNSRIPSRYLPPSAQKMEYMAVNPSALYPAPNQDNVPESHQFTKLTFLPLLLKSLSLAMMEWPLFRSSITPGLQEKARPTLTLRPGADIALALSTPTGLYTPTLTGINTNTVYDIQSKLKNLQYLGQQVPSGLTPKEMPRRGGTITVSNVGSIGKGVFASPVLVPGGGVAICAIGRAEWVMDVNEEHWDEESEMGKRRLKLPISWSADHRVVEGAELAAFVECWRVYAEDPSRMIGVLV</sequence>
<dbReference type="SUPFAM" id="SSF52777">
    <property type="entry name" value="CoA-dependent acyltransferases"/>
    <property type="match status" value="1"/>
</dbReference>
<evidence type="ECO:0000259" key="8">
    <source>
        <dbReference type="PROSITE" id="PS50968"/>
    </source>
</evidence>
<dbReference type="Pfam" id="PF02817">
    <property type="entry name" value="E3_binding"/>
    <property type="match status" value="1"/>
</dbReference>
<dbReference type="OrthoDB" id="15567at2759"/>
<evidence type="ECO:0000256" key="4">
    <source>
        <dbReference type="ARBA" id="ARBA00022823"/>
    </source>
</evidence>
<dbReference type="InterPro" id="IPR011053">
    <property type="entry name" value="Single_hybrid_motif"/>
</dbReference>
<feature type="compositionally biased region" description="Polar residues" evidence="7">
    <location>
        <begin position="290"/>
        <end position="308"/>
    </location>
</feature>
<dbReference type="GO" id="GO:0005739">
    <property type="term" value="C:mitochondrion"/>
    <property type="evidence" value="ECO:0007669"/>
    <property type="project" value="TreeGrafter"/>
</dbReference>
<gene>
    <name evidence="10" type="ORF">D9756_010815</name>
</gene>
<evidence type="ECO:0000256" key="1">
    <source>
        <dbReference type="ARBA" id="ARBA00001938"/>
    </source>
</evidence>
<feature type="domain" description="Peripheral subunit-binding (PSBD)" evidence="9">
    <location>
        <begin position="312"/>
        <end position="350"/>
    </location>
</feature>
<dbReference type="Proteomes" id="UP000559027">
    <property type="component" value="Unassembled WGS sequence"/>
</dbReference>
<dbReference type="Gene3D" id="2.40.50.100">
    <property type="match status" value="1"/>
</dbReference>
<keyword evidence="5 6" id="KW-0012">Acyltransferase</keyword>
<proteinExistence type="inferred from homology"/>
<feature type="domain" description="Lipoyl-binding" evidence="8">
    <location>
        <begin position="148"/>
        <end position="231"/>
    </location>
</feature>
<dbReference type="InterPro" id="IPR023213">
    <property type="entry name" value="CAT-like_dom_sf"/>
</dbReference>
<dbReference type="InterPro" id="IPR036625">
    <property type="entry name" value="E3-bd_dom_sf"/>
</dbReference>
<dbReference type="PROSITE" id="PS50968">
    <property type="entry name" value="BIOTINYL_LIPOYL"/>
    <property type="match status" value="1"/>
</dbReference>
<dbReference type="GO" id="GO:0016407">
    <property type="term" value="F:acetyltransferase activity"/>
    <property type="evidence" value="ECO:0007669"/>
    <property type="project" value="TreeGrafter"/>
</dbReference>
<accession>A0A8H5FR47</accession>
<feature type="region of interest" description="Disordered" evidence="7">
    <location>
        <begin position="235"/>
        <end position="310"/>
    </location>
</feature>
<reference evidence="10 11" key="1">
    <citation type="journal article" date="2020" name="ISME J.">
        <title>Uncovering the hidden diversity of litter-decomposition mechanisms in mushroom-forming fungi.</title>
        <authorList>
            <person name="Floudas D."/>
            <person name="Bentzer J."/>
            <person name="Ahren D."/>
            <person name="Johansson T."/>
            <person name="Persson P."/>
            <person name="Tunlid A."/>
        </authorList>
    </citation>
    <scope>NUCLEOTIDE SEQUENCE [LARGE SCALE GENOMIC DNA]</scope>
    <source>
        <strain evidence="10 11">CBS 146.42</strain>
    </source>
</reference>
<keyword evidence="11" id="KW-1185">Reference proteome</keyword>
<dbReference type="CDD" id="cd06849">
    <property type="entry name" value="lipoyl_domain"/>
    <property type="match status" value="1"/>
</dbReference>
<dbReference type="Pfam" id="PF00364">
    <property type="entry name" value="Biotin_lipoyl"/>
    <property type="match status" value="1"/>
</dbReference>
<evidence type="ECO:0000313" key="10">
    <source>
        <dbReference type="EMBL" id="KAF5346094.1"/>
    </source>
</evidence>
<dbReference type="InterPro" id="IPR001078">
    <property type="entry name" value="2-oxoacid_DH_actylTfrase"/>
</dbReference>
<evidence type="ECO:0000313" key="11">
    <source>
        <dbReference type="Proteomes" id="UP000559027"/>
    </source>
</evidence>
<evidence type="ECO:0000256" key="3">
    <source>
        <dbReference type="ARBA" id="ARBA00022679"/>
    </source>
</evidence>
<dbReference type="PANTHER" id="PTHR43178:SF5">
    <property type="entry name" value="LIPOAMIDE ACYLTRANSFERASE COMPONENT OF BRANCHED-CHAIN ALPHA-KETO ACID DEHYDROGENASE COMPLEX, MITOCHONDRIAL"/>
    <property type="match status" value="1"/>
</dbReference>
<dbReference type="GO" id="GO:0045333">
    <property type="term" value="P:cellular respiration"/>
    <property type="evidence" value="ECO:0007669"/>
    <property type="project" value="UniProtKB-ARBA"/>
</dbReference>
<dbReference type="InterPro" id="IPR004167">
    <property type="entry name" value="PSBD"/>
</dbReference>
<dbReference type="GO" id="GO:0031405">
    <property type="term" value="F:lipoic acid binding"/>
    <property type="evidence" value="ECO:0007669"/>
    <property type="project" value="TreeGrafter"/>
</dbReference>
<dbReference type="PANTHER" id="PTHR43178">
    <property type="entry name" value="DIHYDROLIPOAMIDE ACETYLTRANSFERASE COMPONENT OF PYRUVATE DEHYDROGENASE COMPLEX"/>
    <property type="match status" value="1"/>
</dbReference>
<name>A0A8H5FR47_9AGAR</name>
<evidence type="ECO:0000256" key="7">
    <source>
        <dbReference type="SAM" id="MobiDB-lite"/>
    </source>
</evidence>
<evidence type="ECO:0000256" key="6">
    <source>
        <dbReference type="RuleBase" id="RU003423"/>
    </source>
</evidence>
<evidence type="ECO:0000256" key="5">
    <source>
        <dbReference type="ARBA" id="ARBA00023315"/>
    </source>
</evidence>
<dbReference type="AlphaFoldDB" id="A0A8H5FR47"/>
<comment type="caution">
    <text evidence="10">The sequence shown here is derived from an EMBL/GenBank/DDBJ whole genome shotgun (WGS) entry which is preliminary data.</text>
</comment>
<dbReference type="PROSITE" id="PS51826">
    <property type="entry name" value="PSBD"/>
    <property type="match status" value="1"/>
</dbReference>
<keyword evidence="3 6" id="KW-0808">Transferase</keyword>
<protein>
    <recommendedName>
        <fullName evidence="6">Dihydrolipoamide acetyltransferase component of pyruvate dehydrogenase complex</fullName>
        <ecNumber evidence="6">2.3.1.-</ecNumber>
    </recommendedName>
</protein>
<comment type="cofactor">
    <cofactor evidence="1 6">
        <name>(R)-lipoate</name>
        <dbReference type="ChEBI" id="CHEBI:83088"/>
    </cofactor>
</comment>
<dbReference type="EC" id="2.3.1.-" evidence="6"/>
<dbReference type="EMBL" id="JAACJO010000036">
    <property type="protein sequence ID" value="KAF5346094.1"/>
    <property type="molecule type" value="Genomic_DNA"/>
</dbReference>
<dbReference type="Gene3D" id="3.30.559.10">
    <property type="entry name" value="Chloramphenicol acetyltransferase-like domain"/>
    <property type="match status" value="1"/>
</dbReference>
<comment type="similarity">
    <text evidence="2 6">Belongs to the 2-oxoacid dehydrogenase family.</text>
</comment>